<evidence type="ECO:0000256" key="2">
    <source>
        <dbReference type="PROSITE-ProRule" id="PRU00335"/>
    </source>
</evidence>
<dbReference type="InterPro" id="IPR041586">
    <property type="entry name" value="PsrA_TetR_C"/>
</dbReference>
<dbReference type="Proteomes" id="UP000276905">
    <property type="component" value="Unassembled WGS sequence"/>
</dbReference>
<evidence type="ECO:0000313" key="4">
    <source>
        <dbReference type="Proteomes" id="UP000276905"/>
    </source>
</evidence>
<comment type="caution">
    <text evidence="2">Lacks conserved residue(s) required for the propagation of feature annotation.</text>
</comment>
<dbReference type="PROSITE" id="PS50977">
    <property type="entry name" value="HTH_TETR_2"/>
    <property type="match status" value="1"/>
</dbReference>
<dbReference type="InterPro" id="IPR009057">
    <property type="entry name" value="Homeodomain-like_sf"/>
</dbReference>
<dbReference type="InterPro" id="IPR001647">
    <property type="entry name" value="HTH_TetR"/>
</dbReference>
<evidence type="ECO:0000256" key="1">
    <source>
        <dbReference type="ARBA" id="ARBA00023125"/>
    </source>
</evidence>
<sequence>MSKQQTKEKLIEAAIILFSQNNIETLSVQKINETAGVANKSALYYHFKSKWGLVEAALDHVMQPYMADSLELLNAIPPDNVQVSDVVDALMKPMVKILLQDNGIHYLKFFSKTISAGDEGRVIVAKTLVPIANKAVALLKQALPDADSNAISLKVLFTFNIILNVISDIGLEHFWPTDVKDHRLLGKYLKDYIEGGIRFKAEHFYK</sequence>
<dbReference type="AlphaFoldDB" id="A0A151YUU1"/>
<dbReference type="GO" id="GO:0003677">
    <property type="term" value="F:DNA binding"/>
    <property type="evidence" value="ECO:0007669"/>
    <property type="project" value="UniProtKB-UniRule"/>
</dbReference>
<organism evidence="3 4">
    <name type="scientific">Acinetobacter lactucae</name>
    <dbReference type="NCBI Taxonomy" id="1785128"/>
    <lineage>
        <taxon>Bacteria</taxon>
        <taxon>Pseudomonadati</taxon>
        <taxon>Pseudomonadota</taxon>
        <taxon>Gammaproteobacteria</taxon>
        <taxon>Moraxellales</taxon>
        <taxon>Moraxellaceae</taxon>
        <taxon>Acinetobacter</taxon>
        <taxon>Acinetobacter calcoaceticus/baumannii complex</taxon>
    </lineage>
</organism>
<gene>
    <name evidence="3" type="ORF">EA756_07330</name>
</gene>
<proteinExistence type="predicted"/>
<protein>
    <submittedName>
        <fullName evidence="3">TetR/AcrR family transcriptional regulator</fullName>
    </submittedName>
</protein>
<dbReference type="Gene3D" id="1.10.357.10">
    <property type="entry name" value="Tetracycline Repressor, domain 2"/>
    <property type="match status" value="1"/>
</dbReference>
<dbReference type="SUPFAM" id="SSF46689">
    <property type="entry name" value="Homeodomain-like"/>
    <property type="match status" value="1"/>
</dbReference>
<comment type="caution">
    <text evidence="3">The sequence shown here is derived from an EMBL/GenBank/DDBJ whole genome shotgun (WGS) entry which is preliminary data.</text>
</comment>
<dbReference type="PANTHER" id="PTHR43479:SF11">
    <property type="entry name" value="ACREF_ENVCD OPERON REPRESSOR-RELATED"/>
    <property type="match status" value="1"/>
</dbReference>
<dbReference type="Pfam" id="PF00440">
    <property type="entry name" value="TetR_N"/>
    <property type="match status" value="1"/>
</dbReference>
<name>A0A151YUU1_9GAMM</name>
<evidence type="ECO:0000313" key="3">
    <source>
        <dbReference type="EMBL" id="RSO58075.1"/>
    </source>
</evidence>
<dbReference type="Pfam" id="PF17939">
    <property type="entry name" value="TetR_C_30"/>
    <property type="match status" value="1"/>
</dbReference>
<dbReference type="InterPro" id="IPR050624">
    <property type="entry name" value="HTH-type_Tx_Regulator"/>
</dbReference>
<keyword evidence="1 2" id="KW-0238">DNA-binding</keyword>
<dbReference type="RefSeq" id="WP_062848466.1">
    <property type="nucleotide sequence ID" value="NZ_CP180689.1"/>
</dbReference>
<accession>A0A151YUU1</accession>
<reference evidence="3 4" key="1">
    <citation type="submission" date="2018-10" db="EMBL/GenBank/DDBJ databases">
        <title>GWAS and RNA-Seq identify cryptic mechanisms of antimicrobial resistance in Acinetobacter baumannii.</title>
        <authorList>
            <person name="Sahl J.W."/>
        </authorList>
    </citation>
    <scope>NUCLEOTIDE SEQUENCE [LARGE SCALE GENOMIC DNA]</scope>
    <source>
        <strain evidence="3 4">TG41018</strain>
    </source>
</reference>
<dbReference type="EMBL" id="RFES01000004">
    <property type="protein sequence ID" value="RSO58075.1"/>
    <property type="molecule type" value="Genomic_DNA"/>
</dbReference>
<dbReference type="PANTHER" id="PTHR43479">
    <property type="entry name" value="ACREF/ENVCD OPERON REPRESSOR-RELATED"/>
    <property type="match status" value="1"/>
</dbReference>